<keyword evidence="5 9" id="KW-0812">Transmembrane</keyword>
<dbReference type="InterPro" id="IPR002549">
    <property type="entry name" value="AI-2E-like"/>
</dbReference>
<feature type="transmembrane region" description="Helical" evidence="9">
    <location>
        <begin position="203"/>
        <end position="222"/>
    </location>
</feature>
<dbReference type="AlphaFoldDB" id="A0A0P6XIQ4"/>
<feature type="compositionally biased region" description="Pro residues" evidence="8">
    <location>
        <begin position="358"/>
        <end position="370"/>
    </location>
</feature>
<evidence type="ECO:0000256" key="1">
    <source>
        <dbReference type="ARBA" id="ARBA00004651"/>
    </source>
</evidence>
<protein>
    <recommendedName>
        <fullName evidence="12">Permease</fullName>
    </recommendedName>
</protein>
<evidence type="ECO:0000256" key="3">
    <source>
        <dbReference type="ARBA" id="ARBA00022448"/>
    </source>
</evidence>
<keyword evidence="11" id="KW-1185">Reference proteome</keyword>
<evidence type="ECO:0000256" key="5">
    <source>
        <dbReference type="ARBA" id="ARBA00022692"/>
    </source>
</evidence>
<dbReference type="GO" id="GO:0005886">
    <property type="term" value="C:plasma membrane"/>
    <property type="evidence" value="ECO:0007669"/>
    <property type="project" value="UniProtKB-SubCell"/>
</dbReference>
<reference evidence="10 11" key="1">
    <citation type="submission" date="2015-07" db="EMBL/GenBank/DDBJ databases">
        <title>Genome sequence of Levilinea saccharolytica DSM 16555.</title>
        <authorList>
            <person name="Hemp J."/>
            <person name="Ward L.M."/>
            <person name="Pace L.A."/>
            <person name="Fischer W.W."/>
        </authorList>
    </citation>
    <scope>NUCLEOTIDE SEQUENCE [LARGE SCALE GENOMIC DNA]</scope>
    <source>
        <strain evidence="10 11">KIBI-1</strain>
    </source>
</reference>
<keyword evidence="4" id="KW-1003">Cell membrane</keyword>
<dbReference type="RefSeq" id="WP_062417265.1">
    <property type="nucleotide sequence ID" value="NZ_DF967974.1"/>
</dbReference>
<dbReference type="EMBL" id="LGCM01000046">
    <property type="protein sequence ID" value="KPL79751.1"/>
    <property type="molecule type" value="Genomic_DNA"/>
</dbReference>
<gene>
    <name evidence="10" type="ORF">ADN01_13785</name>
</gene>
<keyword evidence="7 9" id="KW-0472">Membrane</keyword>
<feature type="region of interest" description="Disordered" evidence="8">
    <location>
        <begin position="357"/>
        <end position="390"/>
    </location>
</feature>
<organism evidence="10 11">
    <name type="scientific">Levilinea saccharolytica</name>
    <dbReference type="NCBI Taxonomy" id="229921"/>
    <lineage>
        <taxon>Bacteria</taxon>
        <taxon>Bacillati</taxon>
        <taxon>Chloroflexota</taxon>
        <taxon>Anaerolineae</taxon>
        <taxon>Anaerolineales</taxon>
        <taxon>Anaerolineaceae</taxon>
        <taxon>Levilinea</taxon>
    </lineage>
</organism>
<feature type="transmembrane region" description="Helical" evidence="9">
    <location>
        <begin position="12"/>
        <end position="29"/>
    </location>
</feature>
<evidence type="ECO:0000313" key="11">
    <source>
        <dbReference type="Proteomes" id="UP000050501"/>
    </source>
</evidence>
<comment type="similarity">
    <text evidence="2">Belongs to the autoinducer-2 exporter (AI-2E) (TC 2.A.86) family.</text>
</comment>
<feature type="transmembrane region" description="Helical" evidence="9">
    <location>
        <begin position="310"/>
        <end position="333"/>
    </location>
</feature>
<evidence type="ECO:0008006" key="12">
    <source>
        <dbReference type="Google" id="ProtNLM"/>
    </source>
</evidence>
<feature type="transmembrane region" description="Helical" evidence="9">
    <location>
        <begin position="65"/>
        <end position="90"/>
    </location>
</feature>
<feature type="transmembrane region" description="Helical" evidence="9">
    <location>
        <begin position="277"/>
        <end position="298"/>
    </location>
</feature>
<keyword evidence="3" id="KW-0813">Transport</keyword>
<dbReference type="PANTHER" id="PTHR21716">
    <property type="entry name" value="TRANSMEMBRANE PROTEIN"/>
    <property type="match status" value="1"/>
</dbReference>
<dbReference type="STRING" id="229921.ADN01_13785"/>
<evidence type="ECO:0000313" key="10">
    <source>
        <dbReference type="EMBL" id="KPL79751.1"/>
    </source>
</evidence>
<evidence type="ECO:0000256" key="2">
    <source>
        <dbReference type="ARBA" id="ARBA00009773"/>
    </source>
</evidence>
<feature type="transmembrane region" description="Helical" evidence="9">
    <location>
        <begin position="254"/>
        <end position="271"/>
    </location>
</feature>
<dbReference type="Proteomes" id="UP000050501">
    <property type="component" value="Unassembled WGS sequence"/>
</dbReference>
<dbReference type="PANTHER" id="PTHR21716:SF53">
    <property type="entry name" value="PERMEASE PERM-RELATED"/>
    <property type="match status" value="1"/>
</dbReference>
<evidence type="ECO:0000256" key="7">
    <source>
        <dbReference type="ARBA" id="ARBA00023136"/>
    </source>
</evidence>
<comment type="subcellular location">
    <subcellularLocation>
        <location evidence="1">Cell membrane</location>
        <topology evidence="1">Multi-pass membrane protein</topology>
    </subcellularLocation>
</comment>
<dbReference type="GO" id="GO:0055085">
    <property type="term" value="P:transmembrane transport"/>
    <property type="evidence" value="ECO:0007669"/>
    <property type="project" value="TreeGrafter"/>
</dbReference>
<feature type="transmembrane region" description="Helical" evidence="9">
    <location>
        <begin position="149"/>
        <end position="171"/>
    </location>
</feature>
<feature type="transmembrane region" description="Helical" evidence="9">
    <location>
        <begin position="35"/>
        <end position="53"/>
    </location>
</feature>
<sequence>MKPSRPLWSPQVKIAVSLVILAGFIFLLYKFSAVIAPVVLAVILAYVLTPLVNRLQPPLKGSRGAAIAVIYLLLALFISGALWIIIPLLIQQVRELARDITLLLNQAQQWVDQPLQIGPFTFSGEALLAQLSASLQDLLRPLFTQTIDIVAALVGSIVWVVFIVVISIYLIKDSAALNDWLTSLAPPGYESDFIRLRDEINTIWSAFFRGQLLLAVIVSLILTAEGLIIGLPFAVAMGVLGGILEFLPSVGHGIWLVLASLLALFGGSTWLPLPNWTFALVVLALHITFTQFDLNYLIPRIIGRSVRLPPVVVILGILSGAALAGVLGVVLAAPSIASLRILGRYIYARLVDAEPFPDEPLTPTLPPPNPRWWRERPRRTSSPPPNARRR</sequence>
<name>A0A0P6XIQ4_9CHLR</name>
<evidence type="ECO:0000256" key="9">
    <source>
        <dbReference type="SAM" id="Phobius"/>
    </source>
</evidence>
<accession>A0A0P6XIQ4</accession>
<evidence type="ECO:0000256" key="4">
    <source>
        <dbReference type="ARBA" id="ARBA00022475"/>
    </source>
</evidence>
<dbReference type="OrthoDB" id="145852at2"/>
<comment type="caution">
    <text evidence="10">The sequence shown here is derived from an EMBL/GenBank/DDBJ whole genome shotgun (WGS) entry which is preliminary data.</text>
</comment>
<proteinExistence type="inferred from homology"/>
<evidence type="ECO:0000256" key="6">
    <source>
        <dbReference type="ARBA" id="ARBA00022989"/>
    </source>
</evidence>
<dbReference type="Pfam" id="PF01594">
    <property type="entry name" value="AI-2E_transport"/>
    <property type="match status" value="1"/>
</dbReference>
<evidence type="ECO:0000256" key="8">
    <source>
        <dbReference type="SAM" id="MobiDB-lite"/>
    </source>
</evidence>
<feature type="transmembrane region" description="Helical" evidence="9">
    <location>
        <begin position="228"/>
        <end position="247"/>
    </location>
</feature>
<keyword evidence="6 9" id="KW-1133">Transmembrane helix</keyword>